<keyword evidence="2" id="KW-1185">Reference proteome</keyword>
<dbReference type="OMA" id="QSHPFCG"/>
<reference evidence="1" key="2">
    <citation type="submission" date="2025-09" db="UniProtKB">
        <authorList>
            <consortium name="Ensembl"/>
        </authorList>
    </citation>
    <scope>IDENTIFICATION</scope>
</reference>
<name>A0A2K5KLN4_CERAT</name>
<dbReference type="Ensembl" id="ENSCATT00000008145.1">
    <property type="protein sequence ID" value="ENSCATP00000001589.1"/>
    <property type="gene ID" value="ENSCATG00000007439.1"/>
</dbReference>
<dbReference type="GeneTree" id="ENSGT00910000147617"/>
<evidence type="ECO:0000313" key="1">
    <source>
        <dbReference type="Ensembl" id="ENSCATP00000001589.1"/>
    </source>
</evidence>
<protein>
    <submittedName>
        <fullName evidence="1">Uncharacterized protein</fullName>
    </submittedName>
</protein>
<proteinExistence type="predicted"/>
<organism evidence="1 2">
    <name type="scientific">Cercocebus atys</name>
    <name type="common">Sooty mangabey</name>
    <name type="synonym">Cercocebus torquatus atys</name>
    <dbReference type="NCBI Taxonomy" id="9531"/>
    <lineage>
        <taxon>Eukaryota</taxon>
        <taxon>Metazoa</taxon>
        <taxon>Chordata</taxon>
        <taxon>Craniata</taxon>
        <taxon>Vertebrata</taxon>
        <taxon>Euteleostomi</taxon>
        <taxon>Mammalia</taxon>
        <taxon>Eutheria</taxon>
        <taxon>Euarchontoglires</taxon>
        <taxon>Primates</taxon>
        <taxon>Haplorrhini</taxon>
        <taxon>Catarrhini</taxon>
        <taxon>Cercopithecidae</taxon>
        <taxon>Cercopithecinae</taxon>
        <taxon>Cercocebus</taxon>
    </lineage>
</organism>
<accession>A0A2K5KLN4</accession>
<dbReference type="Proteomes" id="UP000233060">
    <property type="component" value="Unassembled WGS sequence"/>
</dbReference>
<evidence type="ECO:0000313" key="2">
    <source>
        <dbReference type="Proteomes" id="UP000233060"/>
    </source>
</evidence>
<reference evidence="1" key="1">
    <citation type="submission" date="2025-08" db="UniProtKB">
        <authorList>
            <consortium name="Ensembl"/>
        </authorList>
    </citation>
    <scope>IDENTIFICATION</scope>
</reference>
<dbReference type="Bgee" id="ENSCATG00000007439">
    <property type="expression patterns" value="Expressed in frontal cortex and 4 other cell types or tissues"/>
</dbReference>
<dbReference type="AlphaFoldDB" id="A0A2K5KLN4"/>
<sequence>MHLLLNKTFCSPSVLRLIATLEHNRALGTCVLGISSQSHAFCGRLTQALTTLNSKE</sequence>